<dbReference type="Pfam" id="PF04403">
    <property type="entry name" value="PqiA"/>
    <property type="match status" value="1"/>
</dbReference>
<keyword evidence="2" id="KW-1003">Cell membrane</keyword>
<keyword evidence="9" id="KW-1185">Reference proteome</keyword>
<keyword evidence="6 7" id="KW-0472">Membrane</keyword>
<feature type="transmembrane region" description="Helical" evidence="7">
    <location>
        <begin position="141"/>
        <end position="160"/>
    </location>
</feature>
<comment type="subcellular location">
    <subcellularLocation>
        <location evidence="1">Cell inner membrane</location>
    </subcellularLocation>
</comment>
<keyword evidence="4 7" id="KW-0812">Transmembrane</keyword>
<dbReference type="InterPro" id="IPR007498">
    <property type="entry name" value="PqiA-like"/>
</dbReference>
<evidence type="ECO:0000256" key="6">
    <source>
        <dbReference type="ARBA" id="ARBA00023136"/>
    </source>
</evidence>
<name>A0ABT0EML1_9PSED</name>
<protein>
    <submittedName>
        <fullName evidence="8">Paraquat-inducible protein A</fullName>
    </submittedName>
</protein>
<dbReference type="RefSeq" id="WP_247405503.1">
    <property type="nucleotide sequence ID" value="NZ_JAKNRV010000276.1"/>
</dbReference>
<evidence type="ECO:0000256" key="5">
    <source>
        <dbReference type="ARBA" id="ARBA00022989"/>
    </source>
</evidence>
<evidence type="ECO:0000256" key="3">
    <source>
        <dbReference type="ARBA" id="ARBA00022519"/>
    </source>
</evidence>
<keyword evidence="3" id="KW-0997">Cell inner membrane</keyword>
<dbReference type="PANTHER" id="PTHR30462">
    <property type="entry name" value="INTERMEMBRANE TRANSPORT PROTEIN PQIB-RELATED"/>
    <property type="match status" value="1"/>
</dbReference>
<evidence type="ECO:0000256" key="2">
    <source>
        <dbReference type="ARBA" id="ARBA00022475"/>
    </source>
</evidence>
<evidence type="ECO:0000256" key="7">
    <source>
        <dbReference type="SAM" id="Phobius"/>
    </source>
</evidence>
<proteinExistence type="predicted"/>
<dbReference type="Proteomes" id="UP001317085">
    <property type="component" value="Unassembled WGS sequence"/>
</dbReference>
<feature type="transmembrane region" description="Helical" evidence="7">
    <location>
        <begin position="172"/>
        <end position="191"/>
    </location>
</feature>
<dbReference type="PANTHER" id="PTHR30462:SF3">
    <property type="entry name" value="INTERMEMBRANE TRANSPORT PROTEIN PQIA"/>
    <property type="match status" value="1"/>
</dbReference>
<feature type="transmembrane region" description="Helical" evidence="7">
    <location>
        <begin position="48"/>
        <end position="67"/>
    </location>
</feature>
<evidence type="ECO:0000256" key="4">
    <source>
        <dbReference type="ARBA" id="ARBA00022692"/>
    </source>
</evidence>
<accession>A0ABT0EML1</accession>
<evidence type="ECO:0000313" key="8">
    <source>
        <dbReference type="EMBL" id="MCK1786952.1"/>
    </source>
</evidence>
<comment type="caution">
    <text evidence="8">The sequence shown here is derived from an EMBL/GenBank/DDBJ whole genome shotgun (WGS) entry which is preliminary data.</text>
</comment>
<organism evidence="8 9">
    <name type="scientific">Pseudomonas emilianonis</name>
    <dbReference type="NCBI Taxonomy" id="2915812"/>
    <lineage>
        <taxon>Bacteria</taxon>
        <taxon>Pseudomonadati</taxon>
        <taxon>Pseudomonadota</taxon>
        <taxon>Gammaproteobacteria</taxon>
        <taxon>Pseudomonadales</taxon>
        <taxon>Pseudomonadaceae</taxon>
        <taxon>Pseudomonas</taxon>
    </lineage>
</organism>
<sequence>MSQPAYARELNLMPCHTCAQICRRDEHRCPRCNGPVHARKHNSIARTWALLLAALMLYIPANLLPVMRTNMLGNASDNTIMSGVIEFWKSGSWDIAALIFFASIVVPCMKFLILGLLLVTCQRKSRWAMRERSRLYRMVELVGYWSMLDVLVVALVAALVQFRSLSSIDPMLGIVFFGLVVVLTMLAAMSFDPRLIWDAEVEDV</sequence>
<evidence type="ECO:0000313" key="9">
    <source>
        <dbReference type="Proteomes" id="UP001317085"/>
    </source>
</evidence>
<dbReference type="InterPro" id="IPR051800">
    <property type="entry name" value="PqiA-PqiB_transport"/>
</dbReference>
<reference evidence="8 9" key="1">
    <citation type="submission" date="2022-02" db="EMBL/GenBank/DDBJ databases">
        <title>Comparative genomics of the first Antarctic Pseudomonas spp. capable of biotransforming 2,4,6-Trinitrotoluene.</title>
        <authorList>
            <person name="Cabrera M.A."/>
            <person name="Marquez S.L."/>
            <person name="Perez-Donoso J.M."/>
        </authorList>
    </citation>
    <scope>NUCLEOTIDE SEQUENCE [LARGE SCALE GENOMIC DNA]</scope>
    <source>
        <strain evidence="8 9">TNT11</strain>
    </source>
</reference>
<evidence type="ECO:0000256" key="1">
    <source>
        <dbReference type="ARBA" id="ARBA00004533"/>
    </source>
</evidence>
<dbReference type="EMBL" id="JAKNRV010000276">
    <property type="protein sequence ID" value="MCK1786952.1"/>
    <property type="molecule type" value="Genomic_DNA"/>
</dbReference>
<gene>
    <name evidence="8" type="ORF">L9Z73_22180</name>
</gene>
<keyword evidence="5 7" id="KW-1133">Transmembrane helix</keyword>
<feature type="transmembrane region" description="Helical" evidence="7">
    <location>
        <begin position="95"/>
        <end position="120"/>
    </location>
</feature>